<comment type="caution">
    <text evidence="1">The sequence shown here is derived from an EMBL/GenBank/DDBJ whole genome shotgun (WGS) entry which is preliminary data.</text>
</comment>
<dbReference type="EMBL" id="VGJX01000058">
    <property type="protein sequence ID" value="MBM3273832.1"/>
    <property type="molecule type" value="Genomic_DNA"/>
</dbReference>
<accession>A0A937X2X9</accession>
<evidence type="ECO:0000313" key="1">
    <source>
        <dbReference type="EMBL" id="MBM3273832.1"/>
    </source>
</evidence>
<evidence type="ECO:0008006" key="3">
    <source>
        <dbReference type="Google" id="ProtNLM"/>
    </source>
</evidence>
<proteinExistence type="predicted"/>
<dbReference type="AlphaFoldDB" id="A0A937X2X9"/>
<gene>
    <name evidence="1" type="ORF">FJZ00_01670</name>
</gene>
<dbReference type="Proteomes" id="UP000703893">
    <property type="component" value="Unassembled WGS sequence"/>
</dbReference>
<protein>
    <recommendedName>
        <fullName evidence="3">YtkA-like domain-containing protein</fullName>
    </recommendedName>
</protein>
<dbReference type="PROSITE" id="PS51257">
    <property type="entry name" value="PROKAR_LIPOPROTEIN"/>
    <property type="match status" value="1"/>
</dbReference>
<organism evidence="1 2">
    <name type="scientific">Candidatus Tanganyikabacteria bacterium</name>
    <dbReference type="NCBI Taxonomy" id="2961651"/>
    <lineage>
        <taxon>Bacteria</taxon>
        <taxon>Bacillati</taxon>
        <taxon>Candidatus Sericytochromatia</taxon>
        <taxon>Candidatus Tanganyikabacteria</taxon>
    </lineage>
</organism>
<reference evidence="1 2" key="1">
    <citation type="submission" date="2019-03" db="EMBL/GenBank/DDBJ databases">
        <title>Lake Tanganyika Metagenome-Assembled Genomes (MAGs).</title>
        <authorList>
            <person name="Tran P."/>
        </authorList>
    </citation>
    <scope>NUCLEOTIDE SEQUENCE [LARGE SCALE GENOMIC DNA]</scope>
    <source>
        <strain evidence="1">K_DeepCast_65m_m2_236</strain>
    </source>
</reference>
<evidence type="ECO:0000313" key="2">
    <source>
        <dbReference type="Proteomes" id="UP000703893"/>
    </source>
</evidence>
<sequence>MDRASRVRTLGAVLATLILAGCPYGTRTVKIYVDKVRAAVTPVKAGQMATVLIDANPGCVDAPQAAVTVFERNTAGDAVRIAEVAVLATQQIGQACPALFATQSYSVTFVPQATGTWTIKGITDTRVTAEATFSVE</sequence>
<name>A0A937X2X9_9BACT</name>